<proteinExistence type="predicted"/>
<accession>A0A0U5KZ14</accession>
<evidence type="ECO:0000313" key="2">
    <source>
        <dbReference type="Proteomes" id="UP000059419"/>
    </source>
</evidence>
<dbReference type="KEGG" id="ege:EM595_1058"/>
<protein>
    <submittedName>
        <fullName evidence="1">Uncharacterized protein</fullName>
    </submittedName>
</protein>
<dbReference type="AlphaFoldDB" id="A0A0U5KZ14"/>
<organism evidence="1 2">
    <name type="scientific">Duffyella gerundensis</name>
    <dbReference type="NCBI Taxonomy" id="1619313"/>
    <lineage>
        <taxon>Bacteria</taxon>
        <taxon>Pseudomonadati</taxon>
        <taxon>Pseudomonadota</taxon>
        <taxon>Gammaproteobacteria</taxon>
        <taxon>Enterobacterales</taxon>
        <taxon>Erwiniaceae</taxon>
        <taxon>Duffyella</taxon>
    </lineage>
</organism>
<evidence type="ECO:0000313" key="1">
    <source>
        <dbReference type="EMBL" id="CUU23294.1"/>
    </source>
</evidence>
<keyword evidence="2" id="KW-1185">Reference proteome</keyword>
<dbReference type="STRING" id="1619313.EM595_1058"/>
<dbReference type="Proteomes" id="UP000059419">
    <property type="component" value="Chromosome 1"/>
</dbReference>
<sequence>MYVLFYKIVTLPHISRLIIARQNDIIFANLSNKVDGVLADAVEPLSKPEPAHL</sequence>
<gene>
    <name evidence="1" type="ORF">EM595_1058</name>
</gene>
<dbReference type="PATRIC" id="fig|1619313.3.peg.1101"/>
<reference evidence="2" key="1">
    <citation type="submission" date="2015-11" db="EMBL/GenBank/DDBJ databases">
        <authorList>
            <person name="Blom J."/>
        </authorList>
    </citation>
    <scope>NUCLEOTIDE SEQUENCE [LARGE SCALE GENOMIC DNA]</scope>
</reference>
<name>A0A0U5KZ14_9GAMM</name>
<dbReference type="EMBL" id="LN907827">
    <property type="protein sequence ID" value="CUU23294.1"/>
    <property type="molecule type" value="Genomic_DNA"/>
</dbReference>